<organism evidence="2 3">
    <name type="scientific">Olea europaea subsp. europaea</name>
    <dbReference type="NCBI Taxonomy" id="158383"/>
    <lineage>
        <taxon>Eukaryota</taxon>
        <taxon>Viridiplantae</taxon>
        <taxon>Streptophyta</taxon>
        <taxon>Embryophyta</taxon>
        <taxon>Tracheophyta</taxon>
        <taxon>Spermatophyta</taxon>
        <taxon>Magnoliopsida</taxon>
        <taxon>eudicotyledons</taxon>
        <taxon>Gunneridae</taxon>
        <taxon>Pentapetalae</taxon>
        <taxon>asterids</taxon>
        <taxon>lamiids</taxon>
        <taxon>Lamiales</taxon>
        <taxon>Oleaceae</taxon>
        <taxon>Oleeae</taxon>
        <taxon>Olea</taxon>
    </lineage>
</organism>
<protein>
    <submittedName>
        <fullName evidence="2">Uncharacterized protein</fullName>
    </submittedName>
</protein>
<evidence type="ECO:0000256" key="1">
    <source>
        <dbReference type="SAM" id="MobiDB-lite"/>
    </source>
</evidence>
<accession>A0A8S0SYE3</accession>
<keyword evidence="3" id="KW-1185">Reference proteome</keyword>
<proteinExistence type="predicted"/>
<gene>
    <name evidence="2" type="ORF">OLEA9_A092799</name>
</gene>
<feature type="region of interest" description="Disordered" evidence="1">
    <location>
        <begin position="1"/>
        <end position="49"/>
    </location>
</feature>
<dbReference type="Gramene" id="OE9A092799T2">
    <property type="protein sequence ID" value="OE9A092799C2"/>
    <property type="gene ID" value="OE9A092799"/>
</dbReference>
<comment type="caution">
    <text evidence="2">The sequence shown here is derived from an EMBL/GenBank/DDBJ whole genome shotgun (WGS) entry which is preliminary data.</text>
</comment>
<feature type="compositionally biased region" description="Basic and acidic residues" evidence="1">
    <location>
        <begin position="35"/>
        <end position="49"/>
    </location>
</feature>
<dbReference type="Proteomes" id="UP000594638">
    <property type="component" value="Unassembled WGS sequence"/>
</dbReference>
<reference evidence="2 3" key="1">
    <citation type="submission" date="2019-12" db="EMBL/GenBank/DDBJ databases">
        <authorList>
            <person name="Alioto T."/>
            <person name="Alioto T."/>
            <person name="Gomez Garrido J."/>
        </authorList>
    </citation>
    <scope>NUCLEOTIDE SEQUENCE [LARGE SCALE GENOMIC DNA]</scope>
</reference>
<evidence type="ECO:0000313" key="2">
    <source>
        <dbReference type="EMBL" id="CAA2998268.1"/>
    </source>
</evidence>
<evidence type="ECO:0000313" key="3">
    <source>
        <dbReference type="Proteomes" id="UP000594638"/>
    </source>
</evidence>
<name>A0A8S0SYE3_OLEEU</name>
<dbReference type="EMBL" id="CACTIH010005586">
    <property type="protein sequence ID" value="CAA2998268.1"/>
    <property type="molecule type" value="Genomic_DNA"/>
</dbReference>
<sequence length="49" mass="5292">TKRIAISSDFDIHSGDEGEGDEDDEEEGSVAEAGVAKEDLKLEINDRKA</sequence>
<dbReference type="AlphaFoldDB" id="A0A8S0SYE3"/>
<feature type="non-terminal residue" evidence="2">
    <location>
        <position position="1"/>
    </location>
</feature>
<feature type="compositionally biased region" description="Acidic residues" evidence="1">
    <location>
        <begin position="17"/>
        <end position="29"/>
    </location>
</feature>